<gene>
    <name evidence="2" type="ORF">Ciccas_010933</name>
</gene>
<evidence type="ECO:0000313" key="2">
    <source>
        <dbReference type="EMBL" id="KAL3310503.1"/>
    </source>
</evidence>
<feature type="signal peptide" evidence="1">
    <location>
        <begin position="1"/>
        <end position="34"/>
    </location>
</feature>
<proteinExistence type="predicted"/>
<evidence type="ECO:0008006" key="4">
    <source>
        <dbReference type="Google" id="ProtNLM"/>
    </source>
</evidence>
<dbReference type="EMBL" id="JBJKFK010002894">
    <property type="protein sequence ID" value="KAL3310503.1"/>
    <property type="molecule type" value="Genomic_DNA"/>
</dbReference>
<comment type="caution">
    <text evidence="2">The sequence shown here is derived from an EMBL/GenBank/DDBJ whole genome shotgun (WGS) entry which is preliminary data.</text>
</comment>
<protein>
    <recommendedName>
        <fullName evidence="4">Apple domain-containing protein</fullName>
    </recommendedName>
</protein>
<keyword evidence="3" id="KW-1185">Reference proteome</keyword>
<evidence type="ECO:0000313" key="3">
    <source>
        <dbReference type="Proteomes" id="UP001626550"/>
    </source>
</evidence>
<organism evidence="2 3">
    <name type="scientific">Cichlidogyrus casuarinus</name>
    <dbReference type="NCBI Taxonomy" id="1844966"/>
    <lineage>
        <taxon>Eukaryota</taxon>
        <taxon>Metazoa</taxon>
        <taxon>Spiralia</taxon>
        <taxon>Lophotrochozoa</taxon>
        <taxon>Platyhelminthes</taxon>
        <taxon>Monogenea</taxon>
        <taxon>Monopisthocotylea</taxon>
        <taxon>Dactylogyridea</taxon>
        <taxon>Ancyrocephalidae</taxon>
        <taxon>Cichlidogyrus</taxon>
    </lineage>
</organism>
<reference evidence="2 3" key="1">
    <citation type="submission" date="2024-11" db="EMBL/GenBank/DDBJ databases">
        <title>Adaptive evolution of stress response genes in parasites aligns with host niche diversity.</title>
        <authorList>
            <person name="Hahn C."/>
            <person name="Resl P."/>
        </authorList>
    </citation>
    <scope>NUCLEOTIDE SEQUENCE [LARGE SCALE GENOMIC DNA]</scope>
    <source>
        <strain evidence="2">EGGRZ-B1_66</strain>
        <tissue evidence="2">Body</tissue>
    </source>
</reference>
<dbReference type="AlphaFoldDB" id="A0ABD2PTV7"/>
<accession>A0ABD2PTV7</accession>
<keyword evidence="1" id="KW-0732">Signal</keyword>
<dbReference type="Proteomes" id="UP001626550">
    <property type="component" value="Unassembled WGS sequence"/>
</dbReference>
<feature type="chain" id="PRO_5044759124" description="Apple domain-containing protein" evidence="1">
    <location>
        <begin position="35"/>
        <end position="276"/>
    </location>
</feature>
<name>A0ABD2PTV7_9PLAT</name>
<dbReference type="SUPFAM" id="SSF57414">
    <property type="entry name" value="Hairpin loop containing domain-like"/>
    <property type="match status" value="1"/>
</dbReference>
<evidence type="ECO:0000256" key="1">
    <source>
        <dbReference type="SAM" id="SignalP"/>
    </source>
</evidence>
<sequence length="276" mass="31838">MGFLTYKLWFYPEPHEKMFLWLVLVIESLGFCSGNCPAPFVLEQGLCYKFNTNNVPNRLSTSYQACCSDGVKARPPYVREVPLLLSAASFVNAGHKTKRFYLATHLYFTRQVDSTTTYYHPGNDSLVTAPIPTSRITYLPCLEVKNGTITKRYCDFIQPDVLVCVKDDYFLPQRGQFNKFIKDQRPINFTDLSTPNLPYRKDPTLCYFVGKTPSRSVCMALCAQDLTCKTLFYSDASKWCFLNFWLDSPMIVNSENFTEFSTWNSASDWQRWVITN</sequence>